<keyword evidence="4" id="KW-0808">Transferase</keyword>
<feature type="domain" description="DAGKc" evidence="14">
    <location>
        <begin position="17"/>
        <end position="149"/>
    </location>
</feature>
<keyword evidence="7 15" id="KW-0418">Kinase</keyword>
<dbReference type="SUPFAM" id="SSF111331">
    <property type="entry name" value="NAD kinase/diacylglycerol kinase-like"/>
    <property type="match status" value="1"/>
</dbReference>
<dbReference type="InterPro" id="IPR050187">
    <property type="entry name" value="Lipid_Phosphate_FormReg"/>
</dbReference>
<dbReference type="SMART" id="SM00046">
    <property type="entry name" value="DAGKc"/>
    <property type="match status" value="1"/>
</dbReference>
<comment type="caution">
    <text evidence="15">The sequence shown here is derived from an EMBL/GenBank/DDBJ whole genome shotgun (WGS) entry which is preliminary data.</text>
</comment>
<organism evidence="15 16">
    <name type="scientific">Microlunatus aurantiacus</name>
    <dbReference type="NCBI Taxonomy" id="446786"/>
    <lineage>
        <taxon>Bacteria</taxon>
        <taxon>Bacillati</taxon>
        <taxon>Actinomycetota</taxon>
        <taxon>Actinomycetes</taxon>
        <taxon>Propionibacteriales</taxon>
        <taxon>Propionibacteriaceae</taxon>
        <taxon>Microlunatus</taxon>
    </lineage>
</organism>
<name>A0ABP7E4D8_9ACTN</name>
<keyword evidence="11" id="KW-0594">Phospholipid biosynthesis</keyword>
<keyword evidence="10" id="KW-0443">Lipid metabolism</keyword>
<evidence type="ECO:0000256" key="2">
    <source>
        <dbReference type="ARBA" id="ARBA00005983"/>
    </source>
</evidence>
<evidence type="ECO:0000256" key="12">
    <source>
        <dbReference type="ARBA" id="ARBA00023264"/>
    </source>
</evidence>
<dbReference type="InterPro" id="IPR017438">
    <property type="entry name" value="ATP-NAD_kinase_N"/>
</dbReference>
<keyword evidence="6" id="KW-0547">Nucleotide-binding</keyword>
<evidence type="ECO:0000256" key="13">
    <source>
        <dbReference type="SAM" id="MobiDB-lite"/>
    </source>
</evidence>
<dbReference type="Pfam" id="PF19279">
    <property type="entry name" value="YegS_C"/>
    <property type="match status" value="1"/>
</dbReference>
<dbReference type="InterPro" id="IPR005218">
    <property type="entry name" value="Diacylglycerol/lipid_kinase"/>
</dbReference>
<dbReference type="InterPro" id="IPR016064">
    <property type="entry name" value="NAD/diacylglycerol_kinase_sf"/>
</dbReference>
<feature type="region of interest" description="Disordered" evidence="13">
    <location>
        <begin position="1"/>
        <end position="21"/>
    </location>
</feature>
<keyword evidence="5" id="KW-0479">Metal-binding</keyword>
<evidence type="ECO:0000256" key="3">
    <source>
        <dbReference type="ARBA" id="ARBA00022516"/>
    </source>
</evidence>
<proteinExistence type="inferred from homology"/>
<evidence type="ECO:0000256" key="10">
    <source>
        <dbReference type="ARBA" id="ARBA00023098"/>
    </source>
</evidence>
<dbReference type="GO" id="GO:0016301">
    <property type="term" value="F:kinase activity"/>
    <property type="evidence" value="ECO:0007669"/>
    <property type="project" value="UniProtKB-KW"/>
</dbReference>
<accession>A0ABP7E4D8</accession>
<evidence type="ECO:0000256" key="4">
    <source>
        <dbReference type="ARBA" id="ARBA00022679"/>
    </source>
</evidence>
<dbReference type="EMBL" id="BAAAYX010000014">
    <property type="protein sequence ID" value="GAA3713305.1"/>
    <property type="molecule type" value="Genomic_DNA"/>
</dbReference>
<sequence length="310" mass="32168">MAPRTPGTDDAGSGRSRTGDSIALVVNPTSGKGRAQQLLPEVAGLFRDTGHRVDVLLSRSVEEAEAMAVDAVESGVGTLVVMGGDGMMHLGINVVAAHPGVSDLGLIPAGTGNDLCRGLGMDVRDPVSAARAIASGPARPIDVLQVNDTFVGGVVATGFDALVNARANAMARPKGSLRYAVAALAEIAAFDPLPYRLTVDGEVRELDAMLLAVGNSPYYGGGMKICPDADPGDGLLDLTIVHAASRGKLLRLLPQTFSGRFVRDPCVERLRARTVRVERADLAGYGDGEPLPTGPLDIEVRPGLLCVYAP</sequence>
<dbReference type="PANTHER" id="PTHR12358">
    <property type="entry name" value="SPHINGOSINE KINASE"/>
    <property type="match status" value="1"/>
</dbReference>
<evidence type="ECO:0000259" key="14">
    <source>
        <dbReference type="PROSITE" id="PS50146"/>
    </source>
</evidence>
<evidence type="ECO:0000313" key="16">
    <source>
        <dbReference type="Proteomes" id="UP001500051"/>
    </source>
</evidence>
<keyword evidence="8" id="KW-0067">ATP-binding</keyword>
<protein>
    <submittedName>
        <fullName evidence="15">Diacylglycerol kinase</fullName>
    </submittedName>
</protein>
<comment type="cofactor">
    <cofactor evidence="1">
        <name>Mg(2+)</name>
        <dbReference type="ChEBI" id="CHEBI:18420"/>
    </cofactor>
</comment>
<dbReference type="InterPro" id="IPR001206">
    <property type="entry name" value="Diacylglycerol_kinase_cat_dom"/>
</dbReference>
<keyword evidence="12" id="KW-1208">Phospholipid metabolism</keyword>
<evidence type="ECO:0000256" key="11">
    <source>
        <dbReference type="ARBA" id="ARBA00023209"/>
    </source>
</evidence>
<dbReference type="PANTHER" id="PTHR12358:SF106">
    <property type="entry name" value="LIPID KINASE YEGS"/>
    <property type="match status" value="1"/>
</dbReference>
<dbReference type="PROSITE" id="PS50146">
    <property type="entry name" value="DAGK"/>
    <property type="match status" value="1"/>
</dbReference>
<evidence type="ECO:0000256" key="7">
    <source>
        <dbReference type="ARBA" id="ARBA00022777"/>
    </source>
</evidence>
<dbReference type="RefSeq" id="WP_344813785.1">
    <property type="nucleotide sequence ID" value="NZ_BAAAYX010000014.1"/>
</dbReference>
<evidence type="ECO:0000256" key="6">
    <source>
        <dbReference type="ARBA" id="ARBA00022741"/>
    </source>
</evidence>
<evidence type="ECO:0000256" key="9">
    <source>
        <dbReference type="ARBA" id="ARBA00022842"/>
    </source>
</evidence>
<keyword evidence="3" id="KW-0444">Lipid biosynthesis</keyword>
<keyword evidence="9" id="KW-0460">Magnesium</keyword>
<dbReference type="Gene3D" id="2.60.200.40">
    <property type="match status" value="1"/>
</dbReference>
<evidence type="ECO:0000256" key="1">
    <source>
        <dbReference type="ARBA" id="ARBA00001946"/>
    </source>
</evidence>
<dbReference type="Pfam" id="PF00781">
    <property type="entry name" value="DAGK_cat"/>
    <property type="match status" value="1"/>
</dbReference>
<evidence type="ECO:0000256" key="8">
    <source>
        <dbReference type="ARBA" id="ARBA00022840"/>
    </source>
</evidence>
<comment type="similarity">
    <text evidence="2">Belongs to the diacylglycerol/lipid kinase family.</text>
</comment>
<evidence type="ECO:0000256" key="5">
    <source>
        <dbReference type="ARBA" id="ARBA00022723"/>
    </source>
</evidence>
<gene>
    <name evidence="15" type="ORF">GCM10022204_35500</name>
</gene>
<dbReference type="Proteomes" id="UP001500051">
    <property type="component" value="Unassembled WGS sequence"/>
</dbReference>
<dbReference type="InterPro" id="IPR045540">
    <property type="entry name" value="YegS/DAGK_C"/>
</dbReference>
<dbReference type="NCBIfam" id="TIGR00147">
    <property type="entry name" value="YegS/Rv2252/BmrU family lipid kinase"/>
    <property type="match status" value="1"/>
</dbReference>
<evidence type="ECO:0000313" key="15">
    <source>
        <dbReference type="EMBL" id="GAA3713305.1"/>
    </source>
</evidence>
<dbReference type="Gene3D" id="3.40.50.10330">
    <property type="entry name" value="Probable inorganic polyphosphate/atp-NAD kinase, domain 1"/>
    <property type="match status" value="1"/>
</dbReference>
<reference evidence="16" key="1">
    <citation type="journal article" date="2019" name="Int. J. Syst. Evol. Microbiol.">
        <title>The Global Catalogue of Microorganisms (GCM) 10K type strain sequencing project: providing services to taxonomists for standard genome sequencing and annotation.</title>
        <authorList>
            <consortium name="The Broad Institute Genomics Platform"/>
            <consortium name="The Broad Institute Genome Sequencing Center for Infectious Disease"/>
            <person name="Wu L."/>
            <person name="Ma J."/>
        </authorList>
    </citation>
    <scope>NUCLEOTIDE SEQUENCE [LARGE SCALE GENOMIC DNA]</scope>
    <source>
        <strain evidence="16">JCM 16548</strain>
    </source>
</reference>
<keyword evidence="16" id="KW-1185">Reference proteome</keyword>